<name>A0A8H7D269_9AGAR</name>
<keyword evidence="3" id="KW-0645">Protease</keyword>
<protein>
    <submittedName>
        <fullName evidence="6">Metacaspase-7</fullName>
    </submittedName>
</protein>
<keyword evidence="3" id="KW-0378">Hydrolase</keyword>
<evidence type="ECO:0000256" key="4">
    <source>
        <dbReference type="SAM" id="MobiDB-lite"/>
    </source>
</evidence>
<dbReference type="GO" id="GO:0006915">
    <property type="term" value="P:apoptotic process"/>
    <property type="evidence" value="ECO:0007669"/>
    <property type="project" value="UniProtKB-KW"/>
</dbReference>
<dbReference type="Pfam" id="PF00656">
    <property type="entry name" value="Peptidase_C14"/>
    <property type="match status" value="1"/>
</dbReference>
<reference evidence="6" key="1">
    <citation type="submission" date="2020-05" db="EMBL/GenBank/DDBJ databases">
        <title>Mycena genomes resolve the evolution of fungal bioluminescence.</title>
        <authorList>
            <person name="Tsai I.J."/>
        </authorList>
    </citation>
    <scope>NUCLEOTIDE SEQUENCE</scope>
    <source>
        <strain evidence="6">CCC161011</strain>
    </source>
</reference>
<evidence type="ECO:0000256" key="1">
    <source>
        <dbReference type="ARBA" id="ARBA00009005"/>
    </source>
</evidence>
<evidence type="ECO:0000313" key="7">
    <source>
        <dbReference type="Proteomes" id="UP000620124"/>
    </source>
</evidence>
<dbReference type="Proteomes" id="UP000620124">
    <property type="component" value="Unassembled WGS sequence"/>
</dbReference>
<dbReference type="Gene3D" id="3.40.50.1460">
    <property type="match status" value="1"/>
</dbReference>
<feature type="region of interest" description="Disordered" evidence="4">
    <location>
        <begin position="1213"/>
        <end position="1298"/>
    </location>
</feature>
<feature type="compositionally biased region" description="Basic and acidic residues" evidence="4">
    <location>
        <begin position="1281"/>
        <end position="1298"/>
    </location>
</feature>
<evidence type="ECO:0000256" key="2">
    <source>
        <dbReference type="ARBA" id="ARBA00022703"/>
    </source>
</evidence>
<accession>A0A8H7D269</accession>
<sequence>MESASEFYSSLLLVKKQGYPLFHPQLADYLPEEIKKQGVRIGDVGVITAQGSFDPIFNILHEPETNQNGVPENFVRLELWDTHIAHHGLKYEPGSIISNANIKTKRIGVEASGDGNVFSPVDGGAEVQLSTNFKRAAVLVLPDGASTWDLKDLTVFKEYAVKNGVKWYDFVNGPLGRMIANGDLLLVTGVTKCSSWCIAAIEQDSADDPILVKLKAAKVTAAGGSYAWSWVETSSTRSSCHSGPRRHQAQTEWKNNHTVFVRGFRAHIGRPQVAIFRATKALSIQDFIWSDIQLKGTVPYSNFPSAATVPTFSAQTGTSDSADLPDFADSLDLVGYHPSRTINEHLVDCVPTATVAITHDDEWAAVLTESDQEMPGLDELIRRISSTFDIVAASTEPGAVFLQARSNSAPFISSLRERDNELGGALVPHLKSFNPDTSEATQELSSSGKDAVFALIIGINDYIAKDSLQPLLGAVNDAKAFEKYLMEKLDVPQPNILRIENEKATRAAILSAFRSHLLENKDIPDHGEATMIFFFAGHGSRADVPRNIIARDQKVETLCPVDERTTNEAGEYVHTIPDYTLGWLLWELAERKGRNITVILDSCHSGGMGRMPERTRTANSESRPIPQDLDSHLWKDAKDTAKSHRMWAPTATSHVLLAACRSNEQANEAKFKDGYGGRFSTTLVSLLRWAPIESITYEELMRRMPQWSGQTPHCGGSGTGNLIFKGNYPKTGRRSVPLMLPQSQIGVGADSSMLFRVDMGTLEGVVPGTEFSAHDKDNDFLCKFVAQSVLVDHSILVSKDVTPVSIPRWSRVMVSDWKNNAMILHVHIPADFPYTDVLFPPSHPVSPPRFVQAPSLEEAHIVVRIDQASKEIVVTSRTPTMLKVRAETRFPLEGEPARLRDALDGVAHFNFFLNRGNAEDPIEGFALEMHRLVGEHPHRMPDTRVGENGNMVKDGAVQFVSEEGAKYGFTIRNDSSVNLFPYLFYFDPETFTIQQWYSPEGRYALAPLRSGEGDVKIGMGSERAFEFMLEPGQVSSSGFLKLFVTREFVDLKWINQGISPFSLKFRGAPRDAVEGDKFNKIATWDALTVTLTMTASSLVSDTASLQFSFSEPPQLGLLPQDITALESEFPDGGGIATVHSPDVALLWIEEYYEDTLLDKIRSCGIGGPMAVMLSPDSPALAVFGSILDGRVHEAAKLLSDFSQLPVMIRPHADDPIKEWNNSASPTTDDDDDKDLDEDPEEQEDEEEDSWSNNDDEDTDSDTDISTNQQGVFRPRGGATRAELKTISEKPEEPEHHLEVPLEFIQSGKVASDKPHLSLSWQLKV</sequence>
<feature type="domain" description="Peptidase C14 caspase" evidence="5">
    <location>
        <begin position="453"/>
        <end position="704"/>
    </location>
</feature>
<keyword evidence="2" id="KW-0053">Apoptosis</keyword>
<evidence type="ECO:0000259" key="5">
    <source>
        <dbReference type="Pfam" id="PF00656"/>
    </source>
</evidence>
<organism evidence="6 7">
    <name type="scientific">Mycena venus</name>
    <dbReference type="NCBI Taxonomy" id="2733690"/>
    <lineage>
        <taxon>Eukaryota</taxon>
        <taxon>Fungi</taxon>
        <taxon>Dikarya</taxon>
        <taxon>Basidiomycota</taxon>
        <taxon>Agaricomycotina</taxon>
        <taxon>Agaricomycetes</taxon>
        <taxon>Agaricomycetidae</taxon>
        <taxon>Agaricales</taxon>
        <taxon>Marasmiineae</taxon>
        <taxon>Mycenaceae</taxon>
        <taxon>Mycena</taxon>
    </lineage>
</organism>
<evidence type="ECO:0000313" key="6">
    <source>
        <dbReference type="EMBL" id="KAF7355993.1"/>
    </source>
</evidence>
<evidence type="ECO:0000256" key="3">
    <source>
        <dbReference type="ARBA" id="ARBA00022807"/>
    </source>
</evidence>
<dbReference type="GO" id="GO:0004197">
    <property type="term" value="F:cysteine-type endopeptidase activity"/>
    <property type="evidence" value="ECO:0007669"/>
    <property type="project" value="InterPro"/>
</dbReference>
<proteinExistence type="inferred from homology"/>
<dbReference type="SUPFAM" id="SSF52129">
    <property type="entry name" value="Caspase-like"/>
    <property type="match status" value="1"/>
</dbReference>
<keyword evidence="3" id="KW-0788">Thiol protease</keyword>
<keyword evidence="7" id="KW-1185">Reference proteome</keyword>
<dbReference type="InterPro" id="IPR029030">
    <property type="entry name" value="Caspase-like_dom_sf"/>
</dbReference>
<feature type="region of interest" description="Disordered" evidence="4">
    <location>
        <begin position="609"/>
        <end position="628"/>
    </location>
</feature>
<dbReference type="GO" id="GO:0005737">
    <property type="term" value="C:cytoplasm"/>
    <property type="evidence" value="ECO:0007669"/>
    <property type="project" value="TreeGrafter"/>
</dbReference>
<comment type="similarity">
    <text evidence="1">Belongs to the peptidase C14B family.</text>
</comment>
<feature type="compositionally biased region" description="Acidic residues" evidence="4">
    <location>
        <begin position="1227"/>
        <end position="1262"/>
    </location>
</feature>
<dbReference type="EMBL" id="JACAZI010000007">
    <property type="protein sequence ID" value="KAF7355993.1"/>
    <property type="molecule type" value="Genomic_DNA"/>
</dbReference>
<dbReference type="PANTHER" id="PTHR48104:SF30">
    <property type="entry name" value="METACASPASE-1"/>
    <property type="match status" value="1"/>
</dbReference>
<dbReference type="GO" id="GO:0006508">
    <property type="term" value="P:proteolysis"/>
    <property type="evidence" value="ECO:0007669"/>
    <property type="project" value="InterPro"/>
</dbReference>
<gene>
    <name evidence="6" type="ORF">MVEN_00928700</name>
</gene>
<dbReference type="PANTHER" id="PTHR48104">
    <property type="entry name" value="METACASPASE-4"/>
    <property type="match status" value="1"/>
</dbReference>
<dbReference type="InterPro" id="IPR011600">
    <property type="entry name" value="Pept_C14_caspase"/>
</dbReference>
<dbReference type="OrthoDB" id="3223806at2759"/>
<dbReference type="InterPro" id="IPR050452">
    <property type="entry name" value="Metacaspase"/>
</dbReference>
<comment type="caution">
    <text evidence="6">The sequence shown here is derived from an EMBL/GenBank/DDBJ whole genome shotgun (WGS) entry which is preliminary data.</text>
</comment>